<reference evidence="1 2" key="1">
    <citation type="journal article" date="2019" name="Nat. Med.">
        <title>A library of human gut bacterial isolates paired with longitudinal multiomics data enables mechanistic microbiome research.</title>
        <authorList>
            <person name="Poyet M."/>
            <person name="Groussin M."/>
            <person name="Gibbons S.M."/>
            <person name="Avila-Pacheco J."/>
            <person name="Jiang X."/>
            <person name="Kearney S.M."/>
            <person name="Perrotta A.R."/>
            <person name="Berdy B."/>
            <person name="Zhao S."/>
            <person name="Lieberman T.D."/>
            <person name="Swanson P.K."/>
            <person name="Smith M."/>
            <person name="Roesemann S."/>
            <person name="Alexander J.E."/>
            <person name="Rich S.A."/>
            <person name="Livny J."/>
            <person name="Vlamakis H."/>
            <person name="Clish C."/>
            <person name="Bullock K."/>
            <person name="Deik A."/>
            <person name="Scott J."/>
            <person name="Pierce K.A."/>
            <person name="Xavier R.J."/>
            <person name="Alm E.J."/>
        </authorList>
    </citation>
    <scope>NUCLEOTIDE SEQUENCE [LARGE SCALE GENOMIC DNA]</scope>
    <source>
        <strain evidence="1 2">BIOML-A5</strain>
    </source>
</reference>
<proteinExistence type="predicted"/>
<dbReference type="Proteomes" id="UP000441522">
    <property type="component" value="Unassembled WGS sequence"/>
</dbReference>
<gene>
    <name evidence="1" type="ORF">GAS29_01065</name>
</gene>
<comment type="caution">
    <text evidence="1">The sequence shown here is derived from an EMBL/GenBank/DDBJ whole genome shotgun (WGS) entry which is preliminary data.</text>
</comment>
<protein>
    <submittedName>
        <fullName evidence="1">Uncharacterized protein</fullName>
    </submittedName>
</protein>
<sequence>MDESKIYVAFLAMIENLDNYKFFKNADGTHAIDVEIKGYKHSFKADDIYNLMNLVGNWLCKLPKSIWV</sequence>
<accession>A0A6I0HH31</accession>
<evidence type="ECO:0000313" key="1">
    <source>
        <dbReference type="EMBL" id="KAB3860215.1"/>
    </source>
</evidence>
<dbReference type="EMBL" id="WCWW01000002">
    <property type="protein sequence ID" value="KAB3860215.1"/>
    <property type="molecule type" value="Genomic_DNA"/>
</dbReference>
<dbReference type="AlphaFoldDB" id="A0A6I0HH31"/>
<evidence type="ECO:0000313" key="2">
    <source>
        <dbReference type="Proteomes" id="UP000441522"/>
    </source>
</evidence>
<name>A0A6I0HH31_PHOVU</name>
<organism evidence="1 2">
    <name type="scientific">Phocaeicola vulgatus</name>
    <name type="common">Bacteroides vulgatus</name>
    <dbReference type="NCBI Taxonomy" id="821"/>
    <lineage>
        <taxon>Bacteria</taxon>
        <taxon>Pseudomonadati</taxon>
        <taxon>Bacteroidota</taxon>
        <taxon>Bacteroidia</taxon>
        <taxon>Bacteroidales</taxon>
        <taxon>Bacteroidaceae</taxon>
        <taxon>Phocaeicola</taxon>
    </lineage>
</organism>